<dbReference type="Gene3D" id="2.60.120.330">
    <property type="entry name" value="B-lactam Antibiotic, Isopenicillin N Synthase, Chain"/>
    <property type="match status" value="1"/>
</dbReference>
<reference evidence="1 2" key="1">
    <citation type="submission" date="2018-03" db="EMBL/GenBank/DDBJ databases">
        <title>Genomes of Pezizomycetes fungi and the evolution of truffles.</title>
        <authorList>
            <person name="Murat C."/>
            <person name="Payen T."/>
            <person name="Noel B."/>
            <person name="Kuo A."/>
            <person name="Martin F.M."/>
        </authorList>
    </citation>
    <scope>NUCLEOTIDE SEQUENCE [LARGE SCALE GENOMIC DNA]</scope>
    <source>
        <strain evidence="1">091103-1</strain>
    </source>
</reference>
<protein>
    <submittedName>
        <fullName evidence="1">Clavaminate synthase-like protein</fullName>
    </submittedName>
</protein>
<dbReference type="FunFam" id="2.60.120.330:FF:000033">
    <property type="entry name" value="Clavaminate synthase-like protein"/>
    <property type="match status" value="1"/>
</dbReference>
<dbReference type="SUPFAM" id="SSF51197">
    <property type="entry name" value="Clavaminate synthase-like"/>
    <property type="match status" value="1"/>
</dbReference>
<comment type="caution">
    <text evidence="1">The sequence shown here is derived from an EMBL/GenBank/DDBJ whole genome shotgun (WGS) entry which is preliminary data.</text>
</comment>
<gene>
    <name evidence="1" type="ORF">C7212DRAFT_305590</name>
</gene>
<dbReference type="STRING" id="42249.A0A317T375"/>
<dbReference type="PANTHER" id="PTHR48420:SF1">
    <property type="entry name" value="NON-HAEM DIOXYGENASE N-TERMINAL DOMAIN-CONTAINING PROTEIN"/>
    <property type="match status" value="1"/>
</dbReference>
<dbReference type="AlphaFoldDB" id="A0A317T375"/>
<proteinExistence type="predicted"/>
<evidence type="ECO:0000313" key="1">
    <source>
        <dbReference type="EMBL" id="PWW79871.1"/>
    </source>
</evidence>
<dbReference type="OrthoDB" id="438224at2759"/>
<dbReference type="EMBL" id="PYWC01000006">
    <property type="protein sequence ID" value="PWW79871.1"/>
    <property type="molecule type" value="Genomic_DNA"/>
</dbReference>
<sequence>MIYQGANPVLVCLDDLKSGNVDPKILEEAFGPESLGIIVVSGLPEKFMGLRRRLLSFASHLGNLSQAELEALECPGAKYLVGWSCGKEKLSNDKVDILKGSYFANCAFYKDPKLDSATGDYPDLPEYTKGNIWPREGLLVGFRETFEEFCVMVIDTAGLVARACDKYALEHISGYQEGYLEHVVKTSTSTKARLLHYFPPPTLETGSVEAEEDLDNWCGTHLDHGCLTGLTSAMYVDEGSLTLDISKGIDLPELESAPDPDSGLYIRDRKGGVTKVGIPRDCLAFQTGEALEVITEGKLKAVPHFVRGCRASKAAGVSRNTIAVFTQPNLWEKIDKDRDFAAFAREIVAKNTEG</sequence>
<dbReference type="PANTHER" id="PTHR48420">
    <property type="entry name" value="NON-HAEM DIOXYGENASE N-TERMINAL DOMAIN-CONTAINING PROTEIN"/>
    <property type="match status" value="1"/>
</dbReference>
<keyword evidence="2" id="KW-1185">Reference proteome</keyword>
<dbReference type="InterPro" id="IPR027443">
    <property type="entry name" value="IPNS-like_sf"/>
</dbReference>
<evidence type="ECO:0000313" key="2">
    <source>
        <dbReference type="Proteomes" id="UP000246991"/>
    </source>
</evidence>
<dbReference type="Proteomes" id="UP000246991">
    <property type="component" value="Unassembled WGS sequence"/>
</dbReference>
<organism evidence="1 2">
    <name type="scientific">Tuber magnatum</name>
    <name type="common">white Piedmont truffle</name>
    <dbReference type="NCBI Taxonomy" id="42249"/>
    <lineage>
        <taxon>Eukaryota</taxon>
        <taxon>Fungi</taxon>
        <taxon>Dikarya</taxon>
        <taxon>Ascomycota</taxon>
        <taxon>Pezizomycotina</taxon>
        <taxon>Pezizomycetes</taxon>
        <taxon>Pezizales</taxon>
        <taxon>Tuberaceae</taxon>
        <taxon>Tuber</taxon>
    </lineage>
</organism>
<accession>A0A317T375</accession>
<name>A0A317T375_9PEZI</name>